<comment type="subcellular location">
    <subcellularLocation>
        <location evidence="1">Membrane</location>
    </subcellularLocation>
</comment>
<dbReference type="PANTHER" id="PTHR32089:SF112">
    <property type="entry name" value="LYSOZYME-LIKE PROTEIN-RELATED"/>
    <property type="match status" value="1"/>
</dbReference>
<reference evidence="7 8" key="1">
    <citation type="submission" date="2021-03" db="EMBL/GenBank/DDBJ databases">
        <title>Novel species identification of genus Shewanella.</title>
        <authorList>
            <person name="Liu G."/>
            <person name="Zhang Q."/>
        </authorList>
    </citation>
    <scope>NUCLEOTIDE SEQUENCE [LARGE SCALE GENOMIC DNA]</scope>
    <source>
        <strain evidence="7 8">FJAT-53726</strain>
    </source>
</reference>
<dbReference type="SMART" id="SM00283">
    <property type="entry name" value="MA"/>
    <property type="match status" value="1"/>
</dbReference>
<dbReference type="PANTHER" id="PTHR32089">
    <property type="entry name" value="METHYL-ACCEPTING CHEMOTAXIS PROTEIN MCPB"/>
    <property type="match status" value="1"/>
</dbReference>
<dbReference type="GO" id="GO:0007165">
    <property type="term" value="P:signal transduction"/>
    <property type="evidence" value="ECO:0007669"/>
    <property type="project" value="UniProtKB-KW"/>
</dbReference>
<keyword evidence="2 3" id="KW-0807">Transducer</keyword>
<feature type="coiled-coil region" evidence="4">
    <location>
        <begin position="278"/>
        <end position="312"/>
    </location>
</feature>
<evidence type="ECO:0000256" key="3">
    <source>
        <dbReference type="PROSITE-ProRule" id="PRU00284"/>
    </source>
</evidence>
<keyword evidence="4" id="KW-0175">Coiled coil</keyword>
<accession>A0A975AL96</accession>
<dbReference type="InterPro" id="IPR004089">
    <property type="entry name" value="MCPsignal_dom"/>
</dbReference>
<keyword evidence="5" id="KW-0812">Transmembrane</keyword>
<dbReference type="PROSITE" id="PS50111">
    <property type="entry name" value="CHEMOTAXIS_TRANSDUC_2"/>
    <property type="match status" value="1"/>
</dbReference>
<feature type="domain" description="Methyl-accepting transducer" evidence="6">
    <location>
        <begin position="102"/>
        <end position="338"/>
    </location>
</feature>
<evidence type="ECO:0000256" key="4">
    <source>
        <dbReference type="SAM" id="Coils"/>
    </source>
</evidence>
<keyword evidence="5" id="KW-0472">Membrane</keyword>
<keyword evidence="5" id="KW-1133">Transmembrane helix</keyword>
<proteinExistence type="predicted"/>
<dbReference type="KEGG" id="scyp:JYB88_02445"/>
<dbReference type="Pfam" id="PF00015">
    <property type="entry name" value="MCPsignal"/>
    <property type="match status" value="1"/>
</dbReference>
<dbReference type="EMBL" id="CP071504">
    <property type="protein sequence ID" value="QSX30541.1"/>
    <property type="molecule type" value="Genomic_DNA"/>
</dbReference>
<sequence>MAVILGYLLLAAACFVTIPSRLLALALISGFGLLGLGLFLGVRARLRFYLADLYRQLESRDDKVDLSRRLELYEGSLVCEMQKSINAHLGRCDRQLLSLSESFGRLQPISADLSESYANMTQKASLQASVSAGIDDDMQRVWQASNEVSDLTDNIVKASAHSEQRAVVGMAVTAEAVKTIHHLAGKMDAAYKEVEALTLSSSKIGSILEVITTISEQTNLLALNAAIEAARAGEQGRGFAVVADEVRSLASRTQASTHEVRAITEAIQRSVEVLSAHIQQTHGQLDNSVKQIESANQELEEINRAVAETNSAVAQISNSICIQSEAVVHVKDAMEGLQQLNRDALNNSQMHTVSADDLQKLADTLYQKLDVFVLSKSVAPDKLKRHQQVRLKSGVIPEPVGGVELF</sequence>
<feature type="transmembrane region" description="Helical" evidence="5">
    <location>
        <begin position="24"/>
        <end position="42"/>
    </location>
</feature>
<evidence type="ECO:0000313" key="8">
    <source>
        <dbReference type="Proteomes" id="UP000663281"/>
    </source>
</evidence>
<protein>
    <recommendedName>
        <fullName evidence="6">Methyl-accepting transducer domain-containing protein</fullName>
    </recommendedName>
</protein>
<name>A0A975AL96_9GAMM</name>
<dbReference type="Gene3D" id="1.10.287.950">
    <property type="entry name" value="Methyl-accepting chemotaxis protein"/>
    <property type="match status" value="1"/>
</dbReference>
<evidence type="ECO:0000259" key="6">
    <source>
        <dbReference type="PROSITE" id="PS50111"/>
    </source>
</evidence>
<dbReference type="GO" id="GO:0016020">
    <property type="term" value="C:membrane"/>
    <property type="evidence" value="ECO:0007669"/>
    <property type="project" value="UniProtKB-SubCell"/>
</dbReference>
<dbReference type="Proteomes" id="UP000663281">
    <property type="component" value="Chromosome"/>
</dbReference>
<dbReference type="RefSeq" id="WP_207325366.1">
    <property type="nucleotide sequence ID" value="NZ_CP071504.1"/>
</dbReference>
<evidence type="ECO:0000313" key="7">
    <source>
        <dbReference type="EMBL" id="QSX30541.1"/>
    </source>
</evidence>
<evidence type="ECO:0000256" key="1">
    <source>
        <dbReference type="ARBA" id="ARBA00004370"/>
    </source>
</evidence>
<dbReference type="AlphaFoldDB" id="A0A975AL96"/>
<organism evidence="7 8">
    <name type="scientific">Shewanella cyperi</name>
    <dbReference type="NCBI Taxonomy" id="2814292"/>
    <lineage>
        <taxon>Bacteria</taxon>
        <taxon>Pseudomonadati</taxon>
        <taxon>Pseudomonadota</taxon>
        <taxon>Gammaproteobacteria</taxon>
        <taxon>Alteromonadales</taxon>
        <taxon>Shewanellaceae</taxon>
        <taxon>Shewanella</taxon>
    </lineage>
</organism>
<dbReference type="CDD" id="cd11386">
    <property type="entry name" value="MCP_signal"/>
    <property type="match status" value="1"/>
</dbReference>
<evidence type="ECO:0000256" key="2">
    <source>
        <dbReference type="ARBA" id="ARBA00023224"/>
    </source>
</evidence>
<gene>
    <name evidence="7" type="ORF">JYB88_02445</name>
</gene>
<dbReference type="SUPFAM" id="SSF58104">
    <property type="entry name" value="Methyl-accepting chemotaxis protein (MCP) signaling domain"/>
    <property type="match status" value="1"/>
</dbReference>
<evidence type="ECO:0000256" key="5">
    <source>
        <dbReference type="SAM" id="Phobius"/>
    </source>
</evidence>
<dbReference type="GO" id="GO:0006935">
    <property type="term" value="P:chemotaxis"/>
    <property type="evidence" value="ECO:0007669"/>
    <property type="project" value="UniProtKB-ARBA"/>
</dbReference>
<keyword evidence="8" id="KW-1185">Reference proteome</keyword>